<comment type="caution">
    <text evidence="2">The sequence shown here is derived from an EMBL/GenBank/DDBJ whole genome shotgun (WGS) entry which is preliminary data.</text>
</comment>
<protein>
    <submittedName>
        <fullName evidence="2">F-box domain-containing protein</fullName>
    </submittedName>
</protein>
<dbReference type="InterPro" id="IPR036047">
    <property type="entry name" value="F-box-like_dom_sf"/>
</dbReference>
<dbReference type="InterPro" id="IPR001810">
    <property type="entry name" value="F-box_dom"/>
</dbReference>
<reference evidence="2" key="1">
    <citation type="submission" date="2020-05" db="EMBL/GenBank/DDBJ databases">
        <title>Mycena genomes resolve the evolution of fungal bioluminescence.</title>
        <authorList>
            <person name="Tsai I.J."/>
        </authorList>
    </citation>
    <scope>NUCLEOTIDE SEQUENCE</scope>
    <source>
        <strain evidence="2">160909Yilan</strain>
    </source>
</reference>
<organism evidence="2 3">
    <name type="scientific">Mycena sanguinolenta</name>
    <dbReference type="NCBI Taxonomy" id="230812"/>
    <lineage>
        <taxon>Eukaryota</taxon>
        <taxon>Fungi</taxon>
        <taxon>Dikarya</taxon>
        <taxon>Basidiomycota</taxon>
        <taxon>Agaricomycotina</taxon>
        <taxon>Agaricomycetes</taxon>
        <taxon>Agaricomycetidae</taxon>
        <taxon>Agaricales</taxon>
        <taxon>Marasmiineae</taxon>
        <taxon>Mycenaceae</taxon>
        <taxon>Mycena</taxon>
    </lineage>
</organism>
<dbReference type="Proteomes" id="UP000623467">
    <property type="component" value="Unassembled WGS sequence"/>
</dbReference>
<evidence type="ECO:0000313" key="2">
    <source>
        <dbReference type="EMBL" id="KAF7359121.1"/>
    </source>
</evidence>
<dbReference type="SUPFAM" id="SSF81383">
    <property type="entry name" value="F-box domain"/>
    <property type="match status" value="1"/>
</dbReference>
<sequence>MAEIDSQLEHYDPEISRLKKILADLQARKARLQWYQECCSSIISPIRKLPPEVLGMIFLGCMGPEPNVIPVVGQVCRHWRDLVESTPRLWVNISVGRKRFTFHQRYVNMASLFLKRSLNRPLFISIRNPADARLVTLVRRHADRWATLRLASTDNAFYNFLGLDGALPMLEKLEILEGASRLANPEAIPIKIHHAPKLKHVVLKDGPEYWDLPWTQLTRLEYDTSNVIDAVYILRMCPHLEECSLGMLNQAVEDPDAITTIRPLLELRSLRLAIDTVSPNQPAATIMSTFFSAVTAPVLTSLEVIGQWTPTEFTDFLTRNQCQLTHLSLGPGYMKDDKIIDVLQALPHVKHASARCGYWDLPAAAEPRYNGQTPPPPHLLPRFRLRAAVSDSPILEDQCELFGSNADRRSGVEVDPMGDRTVWRAFVAPDKRQFGIVREKGKVGILERCGIEGYGSRGYAYITSAGSRENPDVPDVDGGRWILTKQLQLTFLPKI</sequence>
<feature type="domain" description="F-box" evidence="1">
    <location>
        <begin position="47"/>
        <end position="93"/>
    </location>
</feature>
<keyword evidence="3" id="KW-1185">Reference proteome</keyword>
<dbReference type="PANTHER" id="PTHR38926">
    <property type="entry name" value="F-BOX DOMAIN CONTAINING PROTEIN, EXPRESSED"/>
    <property type="match status" value="1"/>
</dbReference>
<name>A0A8H6YIW5_9AGAR</name>
<dbReference type="AlphaFoldDB" id="A0A8H6YIW5"/>
<proteinExistence type="predicted"/>
<evidence type="ECO:0000259" key="1">
    <source>
        <dbReference type="Pfam" id="PF12937"/>
    </source>
</evidence>
<dbReference type="EMBL" id="JACAZH010000009">
    <property type="protein sequence ID" value="KAF7359121.1"/>
    <property type="molecule type" value="Genomic_DNA"/>
</dbReference>
<dbReference type="Gene3D" id="1.20.1280.50">
    <property type="match status" value="1"/>
</dbReference>
<evidence type="ECO:0000313" key="3">
    <source>
        <dbReference type="Proteomes" id="UP000623467"/>
    </source>
</evidence>
<dbReference type="Gene3D" id="3.80.10.10">
    <property type="entry name" value="Ribonuclease Inhibitor"/>
    <property type="match status" value="1"/>
</dbReference>
<gene>
    <name evidence="2" type="ORF">MSAN_01253600</name>
</gene>
<dbReference type="Pfam" id="PF12937">
    <property type="entry name" value="F-box-like"/>
    <property type="match status" value="1"/>
</dbReference>
<dbReference type="InterPro" id="IPR032675">
    <property type="entry name" value="LRR_dom_sf"/>
</dbReference>
<dbReference type="OrthoDB" id="3022400at2759"/>
<accession>A0A8H6YIW5</accession>
<dbReference type="PANTHER" id="PTHR38926:SF5">
    <property type="entry name" value="F-BOX AND LEUCINE-RICH REPEAT PROTEIN 6"/>
    <property type="match status" value="1"/>
</dbReference>